<evidence type="ECO:0000256" key="5">
    <source>
        <dbReference type="ARBA" id="ARBA00023242"/>
    </source>
</evidence>
<name>B9RTQ4_RICCO</name>
<feature type="coiled-coil region" evidence="6">
    <location>
        <begin position="397"/>
        <end position="454"/>
    </location>
</feature>
<organism evidence="11 12">
    <name type="scientific">Ricinus communis</name>
    <name type="common">Castor bean</name>
    <dbReference type="NCBI Taxonomy" id="3988"/>
    <lineage>
        <taxon>Eukaryota</taxon>
        <taxon>Viridiplantae</taxon>
        <taxon>Streptophyta</taxon>
        <taxon>Embryophyta</taxon>
        <taxon>Tracheophyta</taxon>
        <taxon>Spermatophyta</taxon>
        <taxon>Magnoliopsida</taxon>
        <taxon>eudicotyledons</taxon>
        <taxon>Gunneridae</taxon>
        <taxon>Pentapetalae</taxon>
        <taxon>rosids</taxon>
        <taxon>fabids</taxon>
        <taxon>Malpighiales</taxon>
        <taxon>Euphorbiaceae</taxon>
        <taxon>Acalyphoideae</taxon>
        <taxon>Acalypheae</taxon>
        <taxon>Ricinus</taxon>
    </lineage>
</organism>
<keyword evidence="2" id="KW-0479">Metal-binding</keyword>
<comment type="subcellular location">
    <subcellularLocation>
        <location evidence="1">Nucleus</location>
    </subcellularLocation>
</comment>
<dbReference type="Pfam" id="PF23299">
    <property type="entry name" value="DUF7081"/>
    <property type="match status" value="1"/>
</dbReference>
<protein>
    <submittedName>
        <fullName evidence="11">Protein binding protein, putative</fullName>
    </submittedName>
</protein>
<dbReference type="InterPro" id="IPR055508">
    <property type="entry name" value="DUF7081"/>
</dbReference>
<evidence type="ECO:0000256" key="4">
    <source>
        <dbReference type="ARBA" id="ARBA00022833"/>
    </source>
</evidence>
<evidence type="ECO:0000313" key="11">
    <source>
        <dbReference type="EMBL" id="EEF45286.1"/>
    </source>
</evidence>
<dbReference type="PANTHER" id="PTHR33345:SF6">
    <property type="entry name" value="OS03G0747200 PROTEIN"/>
    <property type="match status" value="1"/>
</dbReference>
<sequence length="479" mass="53738">METDKESNAKTKENGGLDLRPVAAEDSGEGLPYAPKDWPKPGDVWRWRVGRRVASNGHFLDRYLYLPRRLYRMEKSNSSTTKKRGFASKLSVERFIKSSFPGADVEAFFASFSWKIPAKVSPTNGYLEEHFLQPFEEAADNSESDSQSDGVGCNAGNKKCRSLMVQEENPPVAAMPCDICCSEPRFCRDCCCILCSKITSSKYGGFGYIKCEALVSEGYICGHVAHVDCALRTYMAGTVGGSIGLDIEYYCRRCDAKTDLIPHVMRLLQTCESIDSCEQVEKMLALGICILRGSQKTAAKGLLNRIESAISKLKNGVILEDIWKIEEDISAISTEQGPRAMVEVTNQQDHLDNKTSSPDSFALSSDFEAETVKLEDEVEKALYELQKSQASEFEIAEERLMAQKKYLQNLYQQLEREKSELKRPTSSTKRDVLVKAVLERVNQIKREVAKLKDMEEVAKGFGRTPKSILKEHFGLEIEE</sequence>
<evidence type="ECO:0000259" key="8">
    <source>
        <dbReference type="Pfam" id="PF07227"/>
    </source>
</evidence>
<keyword evidence="3" id="KW-0863">Zinc-finger</keyword>
<dbReference type="Pfam" id="PF07227">
    <property type="entry name" value="PHD_Oberon"/>
    <property type="match status" value="1"/>
</dbReference>
<feature type="region of interest" description="Disordered" evidence="7">
    <location>
        <begin position="1"/>
        <end position="33"/>
    </location>
</feature>
<keyword evidence="12" id="KW-1185">Reference proteome</keyword>
<dbReference type="eggNOG" id="ENOG502QUYB">
    <property type="taxonomic scope" value="Eukaryota"/>
</dbReference>
<evidence type="ECO:0000256" key="6">
    <source>
        <dbReference type="SAM" id="Coils"/>
    </source>
</evidence>
<dbReference type="InterPro" id="IPR056034">
    <property type="entry name" value="DUF7615"/>
</dbReference>
<evidence type="ECO:0000259" key="10">
    <source>
        <dbReference type="Pfam" id="PF24590"/>
    </source>
</evidence>
<feature type="domain" description="Oberon-like PHD finger" evidence="8">
    <location>
        <begin position="155"/>
        <end position="289"/>
    </location>
</feature>
<evidence type="ECO:0000256" key="7">
    <source>
        <dbReference type="SAM" id="MobiDB-lite"/>
    </source>
</evidence>
<dbReference type="AlphaFoldDB" id="B9RTQ4"/>
<evidence type="ECO:0000256" key="3">
    <source>
        <dbReference type="ARBA" id="ARBA00022771"/>
    </source>
</evidence>
<dbReference type="GO" id="GO:0008270">
    <property type="term" value="F:zinc ion binding"/>
    <property type="evidence" value="ECO:0007669"/>
    <property type="project" value="UniProtKB-KW"/>
</dbReference>
<keyword evidence="6" id="KW-0175">Coiled coil</keyword>
<dbReference type="EMBL" id="EQ973814">
    <property type="protein sequence ID" value="EEF45286.1"/>
    <property type="molecule type" value="Genomic_DNA"/>
</dbReference>
<accession>B9RTQ4</accession>
<gene>
    <name evidence="11" type="ORF">RCOM_0911900</name>
</gene>
<feature type="domain" description="DUF7615" evidence="10">
    <location>
        <begin position="369"/>
        <end position="472"/>
    </location>
</feature>
<dbReference type="Pfam" id="PF24590">
    <property type="entry name" value="DUF7615"/>
    <property type="match status" value="1"/>
</dbReference>
<evidence type="ECO:0000256" key="2">
    <source>
        <dbReference type="ARBA" id="ARBA00022723"/>
    </source>
</evidence>
<evidence type="ECO:0000313" key="12">
    <source>
        <dbReference type="Proteomes" id="UP000008311"/>
    </source>
</evidence>
<feature type="domain" description="DUF7081" evidence="9">
    <location>
        <begin position="21"/>
        <end position="118"/>
    </location>
</feature>
<dbReference type="InParanoid" id="B9RTQ4"/>
<reference evidence="12" key="1">
    <citation type="journal article" date="2010" name="Nat. Biotechnol.">
        <title>Draft genome sequence of the oilseed species Ricinus communis.</title>
        <authorList>
            <person name="Chan A.P."/>
            <person name="Crabtree J."/>
            <person name="Zhao Q."/>
            <person name="Lorenzi H."/>
            <person name="Orvis J."/>
            <person name="Puiu D."/>
            <person name="Melake-Berhan A."/>
            <person name="Jones K.M."/>
            <person name="Redman J."/>
            <person name="Chen G."/>
            <person name="Cahoon E.B."/>
            <person name="Gedil M."/>
            <person name="Stanke M."/>
            <person name="Haas B.J."/>
            <person name="Wortman J.R."/>
            <person name="Fraser-Liggett C.M."/>
            <person name="Ravel J."/>
            <person name="Rabinowicz P.D."/>
        </authorList>
    </citation>
    <scope>NUCLEOTIDE SEQUENCE [LARGE SCALE GENOMIC DNA]</scope>
    <source>
        <strain evidence="12">cv. Hale</strain>
    </source>
</reference>
<evidence type="ECO:0000259" key="9">
    <source>
        <dbReference type="Pfam" id="PF23299"/>
    </source>
</evidence>
<feature type="compositionally biased region" description="Basic and acidic residues" evidence="7">
    <location>
        <begin position="1"/>
        <end position="15"/>
    </location>
</feature>
<keyword evidence="4" id="KW-0862">Zinc</keyword>
<dbReference type="FunCoup" id="B9RTQ4">
    <property type="interactions" value="2228"/>
</dbReference>
<dbReference type="InterPro" id="IPR032881">
    <property type="entry name" value="Oberon-like_PHD"/>
</dbReference>
<dbReference type="Proteomes" id="UP000008311">
    <property type="component" value="Unassembled WGS sequence"/>
</dbReference>
<proteinExistence type="predicted"/>
<evidence type="ECO:0000256" key="1">
    <source>
        <dbReference type="ARBA" id="ARBA00004123"/>
    </source>
</evidence>
<keyword evidence="5" id="KW-0539">Nucleus</keyword>
<dbReference type="STRING" id="3988.B9RTQ4"/>
<dbReference type="GO" id="GO:0005634">
    <property type="term" value="C:nucleus"/>
    <property type="evidence" value="ECO:0007669"/>
    <property type="project" value="UniProtKB-SubCell"/>
</dbReference>
<dbReference type="PANTHER" id="PTHR33345">
    <property type="entry name" value="ADAPTER PROTEIN, PUTATIVE-RELATED"/>
    <property type="match status" value="1"/>
</dbReference>